<reference evidence="4 6" key="1">
    <citation type="submission" date="2019-02" db="EMBL/GenBank/DDBJ databases">
        <title>Genome sequencing of the rare red list fungi Phlebia centrifuga.</title>
        <authorList>
            <person name="Buettner E."/>
            <person name="Kellner H."/>
        </authorList>
    </citation>
    <scope>NUCLEOTIDE SEQUENCE [LARGE SCALE GENOMIC DNA]</scope>
    <source>
        <strain evidence="4 6">DSM 108282</strain>
    </source>
</reference>
<evidence type="ECO:0000313" key="3">
    <source>
        <dbReference type="EMBL" id="THG94899.1"/>
    </source>
</evidence>
<accession>A0A4V3X9T2</accession>
<dbReference type="Proteomes" id="UP000309038">
    <property type="component" value="Unassembled WGS sequence"/>
</dbReference>
<proteinExistence type="predicted"/>
<organism evidence="4 6">
    <name type="scientific">Hermanssonia centrifuga</name>
    <dbReference type="NCBI Taxonomy" id="98765"/>
    <lineage>
        <taxon>Eukaryota</taxon>
        <taxon>Fungi</taxon>
        <taxon>Dikarya</taxon>
        <taxon>Basidiomycota</taxon>
        <taxon>Agaricomycotina</taxon>
        <taxon>Agaricomycetes</taxon>
        <taxon>Polyporales</taxon>
        <taxon>Meruliaceae</taxon>
        <taxon>Hermanssonia</taxon>
    </lineage>
</organism>
<evidence type="ECO:0000313" key="5">
    <source>
        <dbReference type="EMBL" id="THG96010.1"/>
    </source>
</evidence>
<keyword evidence="6" id="KW-1185">Reference proteome</keyword>
<evidence type="ECO:0000313" key="2">
    <source>
        <dbReference type="EMBL" id="THG93223.1"/>
    </source>
</evidence>
<comment type="caution">
    <text evidence="4">The sequence shown here is derived from an EMBL/GenBank/DDBJ whole genome shotgun (WGS) entry which is preliminary data.</text>
</comment>
<dbReference type="EMBL" id="SGPJ01000270">
    <property type="protein sequence ID" value="THG96010.1"/>
    <property type="molecule type" value="Genomic_DNA"/>
</dbReference>
<gene>
    <name evidence="5" type="ORF">EW026_g5742</name>
    <name evidence="4" type="ORF">EW026_g6251</name>
    <name evidence="3" type="ORF">EW026_g6659</name>
    <name evidence="2" type="ORF">EW026_g7958</name>
</gene>
<dbReference type="AlphaFoldDB" id="A0A4V3X9T2"/>
<name>A0A4V3X9T2_9APHY</name>
<feature type="compositionally biased region" description="Basic and acidic residues" evidence="1">
    <location>
        <begin position="21"/>
        <end position="40"/>
    </location>
</feature>
<evidence type="ECO:0000313" key="4">
    <source>
        <dbReference type="EMBL" id="THG95392.1"/>
    </source>
</evidence>
<sequence>MKNFCGRAWVAEHPSGTEAEWEAKGSKLPEDEKKKFDREGRRLKKVKGG</sequence>
<dbReference type="EMBL" id="SGPJ01000381">
    <property type="protein sequence ID" value="THG94899.1"/>
    <property type="molecule type" value="Genomic_DNA"/>
</dbReference>
<protein>
    <submittedName>
        <fullName evidence="4">Uncharacterized protein</fullName>
    </submittedName>
</protein>
<evidence type="ECO:0000256" key="1">
    <source>
        <dbReference type="SAM" id="MobiDB-lite"/>
    </source>
</evidence>
<feature type="region of interest" description="Disordered" evidence="1">
    <location>
        <begin position="1"/>
        <end position="49"/>
    </location>
</feature>
<evidence type="ECO:0000313" key="6">
    <source>
        <dbReference type="Proteomes" id="UP000309038"/>
    </source>
</evidence>
<dbReference type="EMBL" id="SGPJ01000730">
    <property type="protein sequence ID" value="THG93223.1"/>
    <property type="molecule type" value="Genomic_DNA"/>
</dbReference>
<dbReference type="EMBL" id="SGPJ01000326">
    <property type="protein sequence ID" value="THG95392.1"/>
    <property type="molecule type" value="Genomic_DNA"/>
</dbReference>